<keyword evidence="3" id="KW-1185">Reference proteome</keyword>
<dbReference type="InParanoid" id="F2U2C8"/>
<dbReference type="EMBL" id="GL832959">
    <property type="protein sequence ID" value="EGD81780.1"/>
    <property type="molecule type" value="Genomic_DNA"/>
</dbReference>
<evidence type="ECO:0000256" key="1">
    <source>
        <dbReference type="SAM" id="Phobius"/>
    </source>
</evidence>
<proteinExistence type="predicted"/>
<keyword evidence="1" id="KW-0472">Membrane</keyword>
<dbReference type="AlphaFoldDB" id="F2U2C8"/>
<keyword evidence="1" id="KW-1133">Transmembrane helix</keyword>
<dbReference type="GeneID" id="16077576"/>
<dbReference type="RefSeq" id="XP_004996984.1">
    <property type="nucleotide sequence ID" value="XM_004996927.1"/>
</dbReference>
<dbReference type="OrthoDB" id="10635733at2759"/>
<reference evidence="2" key="1">
    <citation type="submission" date="2009-08" db="EMBL/GenBank/DDBJ databases">
        <title>Annotation of Salpingoeca rosetta.</title>
        <authorList>
            <consortium name="The Broad Institute Genome Sequencing Platform"/>
            <person name="Russ C."/>
            <person name="Cuomo C."/>
            <person name="Burger G."/>
            <person name="Gray M.W."/>
            <person name="Holland P.W.H."/>
            <person name="King N."/>
            <person name="Lang F.B.F."/>
            <person name="Roger A.J."/>
            <person name="Ruiz-Trillo I."/>
            <person name="Young S.K."/>
            <person name="Zeng Q."/>
            <person name="Gargeya S."/>
            <person name="Alvarado L."/>
            <person name="Berlin A."/>
            <person name="Chapman S.B."/>
            <person name="Chen Z."/>
            <person name="Freedman E."/>
            <person name="Gellesch M."/>
            <person name="Goldberg J."/>
            <person name="Griggs A."/>
            <person name="Gujja S."/>
            <person name="Heilman E."/>
            <person name="Heiman D."/>
            <person name="Howarth C."/>
            <person name="Mehta T."/>
            <person name="Neiman D."/>
            <person name="Pearson M."/>
            <person name="Roberts A."/>
            <person name="Saif S."/>
            <person name="Shea T."/>
            <person name="Shenoy N."/>
            <person name="Sisk P."/>
            <person name="Stolte C."/>
            <person name="Sykes S."/>
            <person name="White J."/>
            <person name="Yandava C."/>
            <person name="Haas B."/>
            <person name="Nusbaum C."/>
            <person name="Birren B."/>
        </authorList>
    </citation>
    <scope>NUCLEOTIDE SEQUENCE</scope>
    <source>
        <strain evidence="2">ATCC 50818</strain>
    </source>
</reference>
<evidence type="ECO:0000313" key="3">
    <source>
        <dbReference type="Proteomes" id="UP000007799"/>
    </source>
</evidence>
<keyword evidence="1" id="KW-0812">Transmembrane</keyword>
<gene>
    <name evidence="2" type="ORF">PTSG_02493</name>
</gene>
<name>F2U2C8_SALR5</name>
<feature type="transmembrane region" description="Helical" evidence="1">
    <location>
        <begin position="109"/>
        <end position="127"/>
    </location>
</feature>
<accession>F2U2C8</accession>
<evidence type="ECO:0000313" key="2">
    <source>
        <dbReference type="EMBL" id="EGD81780.1"/>
    </source>
</evidence>
<dbReference type="OMA" id="NETRWAS"/>
<dbReference type="KEGG" id="sre:PTSG_02493"/>
<feature type="transmembrane region" description="Helical" evidence="1">
    <location>
        <begin position="296"/>
        <end position="316"/>
    </location>
</feature>
<organism evidence="2 3">
    <name type="scientific">Salpingoeca rosetta (strain ATCC 50818 / BSB-021)</name>
    <dbReference type="NCBI Taxonomy" id="946362"/>
    <lineage>
        <taxon>Eukaryota</taxon>
        <taxon>Choanoflagellata</taxon>
        <taxon>Craspedida</taxon>
        <taxon>Salpingoecidae</taxon>
        <taxon>Salpingoeca</taxon>
    </lineage>
</organism>
<dbReference type="Proteomes" id="UP000007799">
    <property type="component" value="Unassembled WGS sequence"/>
</dbReference>
<protein>
    <submittedName>
        <fullName evidence="2">Uncharacterized protein</fullName>
    </submittedName>
</protein>
<sequence>MYLFDVATDWNLFRTMQGSYSEFNDDFNPIFLGNQSDLMCTCSCTSGDPCVTPLSNTTLCDTFALNEGGSSCNIRHVVTLDSRSGGQCDYTFGYDKTSSLIDELSSLRWASLAINIIITPLVLYYLVWQARQGLDHDEATISRVMSRKSSRTSNFDAHQLETIQQEQLQHKRQSQTNFSGSVSSDHLPTAPNAKHPCFNCNFELHPKARFCPNCGAKQMEFNKDTMQGKQIRRWLKRFLGMMHLRMVFLLFEDLPQIIILIRYIVILDSNEGLTCRYCAANGAACRFADVTKRTTLIISLLGTFASLFVFLFQMTLAEIRTYRTYNCWLG</sequence>